<comment type="caution">
    <text evidence="3">The sequence shown here is derived from an EMBL/GenBank/DDBJ whole genome shotgun (WGS) entry which is preliminary data.</text>
</comment>
<dbReference type="InterPro" id="IPR051230">
    <property type="entry name" value="APP-Binding"/>
</dbReference>
<dbReference type="GO" id="GO:0007268">
    <property type="term" value="P:chemical synaptic transmission"/>
    <property type="evidence" value="ECO:0007669"/>
    <property type="project" value="TreeGrafter"/>
</dbReference>
<dbReference type="OrthoDB" id="5987010at2759"/>
<feature type="domain" description="PDZ" evidence="2">
    <location>
        <begin position="45"/>
        <end position="116"/>
    </location>
</feature>
<dbReference type="GO" id="GO:0005737">
    <property type="term" value="C:cytoplasm"/>
    <property type="evidence" value="ECO:0007669"/>
    <property type="project" value="TreeGrafter"/>
</dbReference>
<proteinExistence type="predicted"/>
<gene>
    <name evidence="3" type="primary">RvY_17336-1</name>
    <name evidence="3" type="synonym">RvY_17336.1</name>
    <name evidence="3" type="ORF">RvY_17336</name>
</gene>
<dbReference type="EMBL" id="BDGG01000015">
    <property type="protein sequence ID" value="GAV07510.1"/>
    <property type="molecule type" value="Genomic_DNA"/>
</dbReference>
<dbReference type="SUPFAM" id="SSF50156">
    <property type="entry name" value="PDZ domain-like"/>
    <property type="match status" value="1"/>
</dbReference>
<reference evidence="3 4" key="1">
    <citation type="journal article" date="2016" name="Nat. Commun.">
        <title>Extremotolerant tardigrade genome and improved radiotolerance of human cultured cells by tardigrade-unique protein.</title>
        <authorList>
            <person name="Hashimoto T."/>
            <person name="Horikawa D.D."/>
            <person name="Saito Y."/>
            <person name="Kuwahara H."/>
            <person name="Kozuka-Hata H."/>
            <person name="Shin-I T."/>
            <person name="Minakuchi Y."/>
            <person name="Ohishi K."/>
            <person name="Motoyama A."/>
            <person name="Aizu T."/>
            <person name="Enomoto A."/>
            <person name="Kondo K."/>
            <person name="Tanaka S."/>
            <person name="Hara Y."/>
            <person name="Koshikawa S."/>
            <person name="Sagara H."/>
            <person name="Miura T."/>
            <person name="Yokobori S."/>
            <person name="Miyagawa K."/>
            <person name="Suzuki Y."/>
            <person name="Kubo T."/>
            <person name="Oyama M."/>
            <person name="Kohara Y."/>
            <person name="Fujiyama A."/>
            <person name="Arakawa K."/>
            <person name="Katayama T."/>
            <person name="Toyoda A."/>
            <person name="Kunieda T."/>
        </authorList>
    </citation>
    <scope>NUCLEOTIDE SEQUENCE [LARGE SCALE GENOMIC DNA]</scope>
    <source>
        <strain evidence="3 4">YOKOZUNA-1</strain>
    </source>
</reference>
<dbReference type="GO" id="GO:0043197">
    <property type="term" value="C:dendritic spine"/>
    <property type="evidence" value="ECO:0007669"/>
    <property type="project" value="TreeGrafter"/>
</dbReference>
<dbReference type="CDD" id="cd06720">
    <property type="entry name" value="PDZ1_APBA1_3-like"/>
    <property type="match status" value="1"/>
</dbReference>
<protein>
    <recommendedName>
        <fullName evidence="2">PDZ domain-containing protein</fullName>
    </recommendedName>
</protein>
<dbReference type="InterPro" id="IPR001478">
    <property type="entry name" value="PDZ"/>
</dbReference>
<evidence type="ECO:0000313" key="3">
    <source>
        <dbReference type="EMBL" id="GAV07510.1"/>
    </source>
</evidence>
<dbReference type="InterPro" id="IPR036034">
    <property type="entry name" value="PDZ_sf"/>
</dbReference>
<dbReference type="Pfam" id="PF00595">
    <property type="entry name" value="PDZ"/>
    <property type="match status" value="1"/>
</dbReference>
<sequence length="142" mass="15411">MGYLKANGVQDDRYLRHLDYLEVLNSQEMSTNELDLFASKEKQVNVVIPKTKGEMLGVVIVESGWGSMLPTVIIANLCPTGPAARCAKLSIGDQLISIDGISLVGLPLAHCQTIIKFVLNDCAVYPADYQNLSSTSRKAVAQ</sequence>
<dbReference type="GO" id="GO:0005886">
    <property type="term" value="C:plasma membrane"/>
    <property type="evidence" value="ECO:0007669"/>
    <property type="project" value="TreeGrafter"/>
</dbReference>
<dbReference type="PROSITE" id="PS50106">
    <property type="entry name" value="PDZ"/>
    <property type="match status" value="1"/>
</dbReference>
<keyword evidence="4" id="KW-1185">Reference proteome</keyword>
<dbReference type="PANTHER" id="PTHR12345:SF16">
    <property type="entry name" value="X11L, ISOFORM F-RELATED"/>
    <property type="match status" value="1"/>
</dbReference>
<organism evidence="3 4">
    <name type="scientific">Ramazzottius varieornatus</name>
    <name type="common">Water bear</name>
    <name type="synonym">Tardigrade</name>
    <dbReference type="NCBI Taxonomy" id="947166"/>
    <lineage>
        <taxon>Eukaryota</taxon>
        <taxon>Metazoa</taxon>
        <taxon>Ecdysozoa</taxon>
        <taxon>Tardigrada</taxon>
        <taxon>Eutardigrada</taxon>
        <taxon>Parachela</taxon>
        <taxon>Hypsibioidea</taxon>
        <taxon>Ramazzottiidae</taxon>
        <taxon>Ramazzottius</taxon>
    </lineage>
</organism>
<dbReference type="Gene3D" id="2.30.42.10">
    <property type="match status" value="1"/>
</dbReference>
<dbReference type="Proteomes" id="UP000186922">
    <property type="component" value="Unassembled WGS sequence"/>
</dbReference>
<evidence type="ECO:0000256" key="1">
    <source>
        <dbReference type="ARBA" id="ARBA00022737"/>
    </source>
</evidence>
<dbReference type="AlphaFoldDB" id="A0A1D1W1S6"/>
<accession>A0A1D1W1S6</accession>
<dbReference type="PANTHER" id="PTHR12345">
    <property type="entry name" value="SYNTENIN RELATED"/>
    <property type="match status" value="1"/>
</dbReference>
<name>A0A1D1W1S6_RAMVA</name>
<dbReference type="STRING" id="947166.A0A1D1W1S6"/>
<evidence type="ECO:0000259" key="2">
    <source>
        <dbReference type="PROSITE" id="PS50106"/>
    </source>
</evidence>
<evidence type="ECO:0000313" key="4">
    <source>
        <dbReference type="Proteomes" id="UP000186922"/>
    </source>
</evidence>
<keyword evidence="1" id="KW-0677">Repeat</keyword>